<dbReference type="Gramene" id="PSS30788">
    <property type="protein sequence ID" value="PSS30788"/>
    <property type="gene ID" value="CEY00_Acc06073"/>
</dbReference>
<comment type="caution">
    <text evidence="5">The sequence shown here is derived from an EMBL/GenBank/DDBJ whole genome shotgun (WGS) entry which is preliminary data.</text>
</comment>
<organism evidence="5 6">
    <name type="scientific">Actinidia chinensis var. chinensis</name>
    <name type="common">Chinese soft-hair kiwi</name>
    <dbReference type="NCBI Taxonomy" id="1590841"/>
    <lineage>
        <taxon>Eukaryota</taxon>
        <taxon>Viridiplantae</taxon>
        <taxon>Streptophyta</taxon>
        <taxon>Embryophyta</taxon>
        <taxon>Tracheophyta</taxon>
        <taxon>Spermatophyta</taxon>
        <taxon>Magnoliopsida</taxon>
        <taxon>eudicotyledons</taxon>
        <taxon>Gunneridae</taxon>
        <taxon>Pentapetalae</taxon>
        <taxon>asterids</taxon>
        <taxon>Ericales</taxon>
        <taxon>Actinidiaceae</taxon>
        <taxon>Actinidia</taxon>
    </lineage>
</organism>
<evidence type="ECO:0000313" key="5">
    <source>
        <dbReference type="EMBL" id="PSS30788.1"/>
    </source>
</evidence>
<dbReference type="EMBL" id="NKQK01000005">
    <property type="protein sequence ID" value="PSS30788.1"/>
    <property type="molecule type" value="Genomic_DNA"/>
</dbReference>
<dbReference type="Pfam" id="PF12854">
    <property type="entry name" value="PPR_1"/>
    <property type="match status" value="1"/>
</dbReference>
<feature type="repeat" description="PPR" evidence="3">
    <location>
        <begin position="278"/>
        <end position="312"/>
    </location>
</feature>
<dbReference type="Proteomes" id="UP000241394">
    <property type="component" value="Chromosome LG5"/>
</dbReference>
<evidence type="ECO:0000313" key="6">
    <source>
        <dbReference type="Proteomes" id="UP000241394"/>
    </source>
</evidence>
<feature type="repeat" description="PPR" evidence="3">
    <location>
        <begin position="450"/>
        <end position="480"/>
    </location>
</feature>
<dbReference type="Pfam" id="PF20431">
    <property type="entry name" value="E_motif"/>
    <property type="match status" value="1"/>
</dbReference>
<feature type="repeat" description="PPR" evidence="3">
    <location>
        <begin position="142"/>
        <end position="176"/>
    </location>
</feature>
<dbReference type="FunFam" id="1.25.40.10:FF:000366">
    <property type="entry name" value="Pentatricopeptide (PPR) repeat-containing protein"/>
    <property type="match status" value="1"/>
</dbReference>
<dbReference type="OrthoDB" id="428658at2759"/>
<dbReference type="AlphaFoldDB" id="A0A2R6RL93"/>
<feature type="repeat" description="PPR" evidence="3">
    <location>
        <begin position="41"/>
        <end position="75"/>
    </location>
</feature>
<dbReference type="PANTHER" id="PTHR47926:SF426">
    <property type="entry name" value="TETRATRICOPEPTIDE-LIKE HELICAL DOMAIN SUPERFAMILY, DYW DOMAIN-CONTAINING PROTEIN"/>
    <property type="match status" value="1"/>
</dbReference>
<dbReference type="OMA" id="DMFGKCK"/>
<dbReference type="PROSITE" id="PS51375">
    <property type="entry name" value="PPR"/>
    <property type="match status" value="7"/>
</dbReference>
<comment type="similarity">
    <text evidence="1">Belongs to the PPR family. PCMP-H subfamily.</text>
</comment>
<dbReference type="Pfam" id="PF01535">
    <property type="entry name" value="PPR"/>
    <property type="match status" value="4"/>
</dbReference>
<dbReference type="InterPro" id="IPR002885">
    <property type="entry name" value="PPR_rpt"/>
</dbReference>
<evidence type="ECO:0000256" key="3">
    <source>
        <dbReference type="PROSITE-ProRule" id="PRU00708"/>
    </source>
</evidence>
<protein>
    <submittedName>
        <fullName evidence="5">Pentatricopeptide repeat-containing protein</fullName>
    </submittedName>
</protein>
<dbReference type="GO" id="GO:0003723">
    <property type="term" value="F:RNA binding"/>
    <property type="evidence" value="ECO:0007669"/>
    <property type="project" value="InterPro"/>
</dbReference>
<dbReference type="InterPro" id="IPR032867">
    <property type="entry name" value="DYW_dom"/>
</dbReference>
<reference evidence="6" key="2">
    <citation type="journal article" date="2018" name="BMC Genomics">
        <title>A manually annotated Actinidia chinensis var. chinensis (kiwifruit) genome highlights the challenges associated with draft genomes and gene prediction in plants.</title>
        <authorList>
            <person name="Pilkington S.M."/>
            <person name="Crowhurst R."/>
            <person name="Hilario E."/>
            <person name="Nardozza S."/>
            <person name="Fraser L."/>
            <person name="Peng Y."/>
            <person name="Gunaseelan K."/>
            <person name="Simpson R."/>
            <person name="Tahir J."/>
            <person name="Deroles S.C."/>
            <person name="Templeton K."/>
            <person name="Luo Z."/>
            <person name="Davy M."/>
            <person name="Cheng C."/>
            <person name="McNeilage M."/>
            <person name="Scaglione D."/>
            <person name="Liu Y."/>
            <person name="Zhang Q."/>
            <person name="Datson P."/>
            <person name="De Silva N."/>
            <person name="Gardiner S.E."/>
            <person name="Bassett H."/>
            <person name="Chagne D."/>
            <person name="McCallum J."/>
            <person name="Dzierzon H."/>
            <person name="Deng C."/>
            <person name="Wang Y.Y."/>
            <person name="Barron L."/>
            <person name="Manako K."/>
            <person name="Bowen J."/>
            <person name="Foster T.M."/>
            <person name="Erridge Z.A."/>
            <person name="Tiffin H."/>
            <person name="Waite C.N."/>
            <person name="Davies K.M."/>
            <person name="Grierson E.P."/>
            <person name="Laing W.A."/>
            <person name="Kirk R."/>
            <person name="Chen X."/>
            <person name="Wood M."/>
            <person name="Montefiori M."/>
            <person name="Brummell D.A."/>
            <person name="Schwinn K.E."/>
            <person name="Catanach A."/>
            <person name="Fullerton C."/>
            <person name="Li D."/>
            <person name="Meiyalaghan S."/>
            <person name="Nieuwenhuizen N."/>
            <person name="Read N."/>
            <person name="Prakash R."/>
            <person name="Hunter D."/>
            <person name="Zhang H."/>
            <person name="McKenzie M."/>
            <person name="Knabel M."/>
            <person name="Harris A."/>
            <person name="Allan A.C."/>
            <person name="Gleave A."/>
            <person name="Chen A."/>
            <person name="Janssen B.J."/>
            <person name="Plunkett B."/>
            <person name="Ampomah-Dwamena C."/>
            <person name="Voogd C."/>
            <person name="Leif D."/>
            <person name="Lafferty D."/>
            <person name="Souleyre E.J.F."/>
            <person name="Varkonyi-Gasic E."/>
            <person name="Gambi F."/>
            <person name="Hanley J."/>
            <person name="Yao J.L."/>
            <person name="Cheung J."/>
            <person name="David K.M."/>
            <person name="Warren B."/>
            <person name="Marsh K."/>
            <person name="Snowden K.C."/>
            <person name="Lin-Wang K."/>
            <person name="Brian L."/>
            <person name="Martinez-Sanchez M."/>
            <person name="Wang M."/>
            <person name="Ileperuma N."/>
            <person name="Macnee N."/>
            <person name="Campin R."/>
            <person name="McAtee P."/>
            <person name="Drummond R.S.M."/>
            <person name="Espley R.V."/>
            <person name="Ireland H.S."/>
            <person name="Wu R."/>
            <person name="Atkinson R.G."/>
            <person name="Karunairetnam S."/>
            <person name="Bulley S."/>
            <person name="Chunkath S."/>
            <person name="Hanley Z."/>
            <person name="Storey R."/>
            <person name="Thrimawithana A.H."/>
            <person name="Thomson S."/>
            <person name="David C."/>
            <person name="Testolin R."/>
            <person name="Huang H."/>
            <person name="Hellens R.P."/>
            <person name="Schaffer R.J."/>
        </authorList>
    </citation>
    <scope>NUCLEOTIDE SEQUENCE [LARGE SCALE GENOMIC DNA]</scope>
    <source>
        <strain evidence="6">cv. Red5</strain>
    </source>
</reference>
<feature type="repeat" description="PPR" evidence="3">
    <location>
        <begin position="414"/>
        <end position="448"/>
    </location>
</feature>
<feature type="repeat" description="PPR" evidence="3">
    <location>
        <begin position="243"/>
        <end position="277"/>
    </location>
</feature>
<dbReference type="FunFam" id="1.25.40.10:FF:000344">
    <property type="entry name" value="Pentatricopeptide repeat-containing protein"/>
    <property type="match status" value="1"/>
</dbReference>
<dbReference type="InterPro" id="IPR011990">
    <property type="entry name" value="TPR-like_helical_dom_sf"/>
</dbReference>
<dbReference type="Gene3D" id="1.25.40.10">
    <property type="entry name" value="Tetratricopeptide repeat domain"/>
    <property type="match status" value="4"/>
</dbReference>
<dbReference type="InterPro" id="IPR046960">
    <property type="entry name" value="PPR_At4g14850-like_plant"/>
</dbReference>
<dbReference type="Pfam" id="PF13041">
    <property type="entry name" value="PPR_2"/>
    <property type="match status" value="4"/>
</dbReference>
<evidence type="ECO:0000259" key="4">
    <source>
        <dbReference type="Pfam" id="PF14432"/>
    </source>
</evidence>
<feature type="domain" description="DYW" evidence="4">
    <location>
        <begin position="594"/>
        <end position="686"/>
    </location>
</feature>
<evidence type="ECO:0000256" key="2">
    <source>
        <dbReference type="ARBA" id="ARBA00022737"/>
    </source>
</evidence>
<dbReference type="NCBIfam" id="TIGR00756">
    <property type="entry name" value="PPR"/>
    <property type="match status" value="7"/>
</dbReference>
<dbReference type="InterPro" id="IPR046848">
    <property type="entry name" value="E_motif"/>
</dbReference>
<feature type="repeat" description="PPR" evidence="3">
    <location>
        <begin position="379"/>
        <end position="413"/>
    </location>
</feature>
<keyword evidence="2" id="KW-0677">Repeat</keyword>
<gene>
    <name evidence="5" type="ORF">CEY00_Acc06073</name>
</gene>
<dbReference type="GO" id="GO:0008270">
    <property type="term" value="F:zinc ion binding"/>
    <property type="evidence" value="ECO:0007669"/>
    <property type="project" value="InterPro"/>
</dbReference>
<proteinExistence type="inferred from homology"/>
<dbReference type="FunFam" id="1.25.40.10:FF:003116">
    <property type="entry name" value="Uncharacterized protein"/>
    <property type="match status" value="1"/>
</dbReference>
<dbReference type="Pfam" id="PF14432">
    <property type="entry name" value="DYW_deaminase"/>
    <property type="match status" value="1"/>
</dbReference>
<sequence length="686" mass="77089">MLSKLPTNLPPHLSLKFIGIYTKNGDLGRARQLFDTIPEPDLPSWTVLIDAYTKHGFPKEAMRLYAELHKRRIQPDKLLLLSVAKACAASGNISKAEEIHEEAIKFGFGSDLLMGNALIDMYGKCRYSEGAIKVFAHLRVKDVISWTSMASCYMNCGLPRDAFRAFREMGLNGVRPNSITLSSILPACSELKDLSSGKEIHGFISRNGLGDNVFVSSALVNMYASCSSIKQAWLVFENMSQRDIVSWNAIITAYFSNGECDKALGLFDRMRIEGVKLNYASWNAVIGGCMQNGRTKEAFDMLDQMQDLGFKPNQITITTLLPACITLESLRGGKEIHGYVFRYWFFEDITAATALVFMYAKCGDLEHAHRVFNMMLRRDAVAWSTMIFANSMHGNGEEALSLFHRMLNSGIKPNAMTFTGVLSGCSHSRLVDEALSVFHSMSSDHLIEPDVEHYSSMVDVLSRAGRLEEAYEFIRKMPVEPTASAWGALLGACRVYKNVDLGRLAAKRLFEIEPNNPGNYVLLSNIFVAAKLWGEASETRKLMRDRRIMKIPGCSWVQVRNRVHTFVAGDKRNDRSDKINKFLDELGEKMRLAGYIPNTEFVLQDVDQEEKEDLLCNHSEKLAVAFGILSLNGSSSVRVFKNLRICGDCHNAIKFIAKIVGVQIIVRDSLRFHHFKDGFCSCRDFW</sequence>
<dbReference type="GO" id="GO:0009451">
    <property type="term" value="P:RNA modification"/>
    <property type="evidence" value="ECO:0007669"/>
    <property type="project" value="InterPro"/>
</dbReference>
<accession>A0A2R6RL93</accession>
<name>A0A2R6RL93_ACTCC</name>
<dbReference type="STRING" id="1590841.A0A2R6RL93"/>
<keyword evidence="6" id="KW-1185">Reference proteome</keyword>
<dbReference type="FunFam" id="1.25.40.10:FF:000031">
    <property type="entry name" value="Pentatricopeptide repeat-containing protein mitochondrial"/>
    <property type="match status" value="1"/>
</dbReference>
<dbReference type="PANTHER" id="PTHR47926">
    <property type="entry name" value="PENTATRICOPEPTIDE REPEAT-CONTAINING PROTEIN"/>
    <property type="match status" value="1"/>
</dbReference>
<dbReference type="SUPFAM" id="SSF48452">
    <property type="entry name" value="TPR-like"/>
    <property type="match status" value="1"/>
</dbReference>
<reference evidence="5 6" key="1">
    <citation type="submission" date="2017-07" db="EMBL/GenBank/DDBJ databases">
        <title>An improved, manually edited Actinidia chinensis var. chinensis (kiwifruit) genome highlights the challenges associated with draft genomes and gene prediction in plants.</title>
        <authorList>
            <person name="Pilkington S."/>
            <person name="Crowhurst R."/>
            <person name="Hilario E."/>
            <person name="Nardozza S."/>
            <person name="Fraser L."/>
            <person name="Peng Y."/>
            <person name="Gunaseelan K."/>
            <person name="Simpson R."/>
            <person name="Tahir J."/>
            <person name="Deroles S."/>
            <person name="Templeton K."/>
            <person name="Luo Z."/>
            <person name="Davy M."/>
            <person name="Cheng C."/>
            <person name="Mcneilage M."/>
            <person name="Scaglione D."/>
            <person name="Liu Y."/>
            <person name="Zhang Q."/>
            <person name="Datson P."/>
            <person name="De Silva N."/>
            <person name="Gardiner S."/>
            <person name="Bassett H."/>
            <person name="Chagne D."/>
            <person name="Mccallum J."/>
            <person name="Dzierzon H."/>
            <person name="Deng C."/>
            <person name="Wang Y.-Y."/>
            <person name="Barron N."/>
            <person name="Manako K."/>
            <person name="Bowen J."/>
            <person name="Foster T."/>
            <person name="Erridge Z."/>
            <person name="Tiffin H."/>
            <person name="Waite C."/>
            <person name="Davies K."/>
            <person name="Grierson E."/>
            <person name="Laing W."/>
            <person name="Kirk R."/>
            <person name="Chen X."/>
            <person name="Wood M."/>
            <person name="Montefiori M."/>
            <person name="Brummell D."/>
            <person name="Schwinn K."/>
            <person name="Catanach A."/>
            <person name="Fullerton C."/>
            <person name="Li D."/>
            <person name="Meiyalaghan S."/>
            <person name="Nieuwenhuizen N."/>
            <person name="Read N."/>
            <person name="Prakash R."/>
            <person name="Hunter D."/>
            <person name="Zhang H."/>
            <person name="Mckenzie M."/>
            <person name="Knabel M."/>
            <person name="Harris A."/>
            <person name="Allan A."/>
            <person name="Chen A."/>
            <person name="Janssen B."/>
            <person name="Plunkett B."/>
            <person name="Dwamena C."/>
            <person name="Voogd C."/>
            <person name="Leif D."/>
            <person name="Lafferty D."/>
            <person name="Souleyre E."/>
            <person name="Varkonyi-Gasic E."/>
            <person name="Gambi F."/>
            <person name="Hanley J."/>
            <person name="Yao J.-L."/>
            <person name="Cheung J."/>
            <person name="David K."/>
            <person name="Warren B."/>
            <person name="Marsh K."/>
            <person name="Snowden K."/>
            <person name="Lin-Wang K."/>
            <person name="Brian L."/>
            <person name="Martinez-Sanchez M."/>
            <person name="Wang M."/>
            <person name="Ileperuma N."/>
            <person name="Macnee N."/>
            <person name="Campin R."/>
            <person name="Mcatee P."/>
            <person name="Drummond R."/>
            <person name="Espley R."/>
            <person name="Ireland H."/>
            <person name="Wu R."/>
            <person name="Atkinson R."/>
            <person name="Karunairetnam S."/>
            <person name="Bulley S."/>
            <person name="Chunkath S."/>
            <person name="Hanley Z."/>
            <person name="Storey R."/>
            <person name="Thrimawithana A."/>
            <person name="Thomson S."/>
            <person name="David C."/>
            <person name="Testolin R."/>
        </authorList>
    </citation>
    <scope>NUCLEOTIDE SEQUENCE [LARGE SCALE GENOMIC DNA]</scope>
    <source>
        <strain evidence="6">cv. Red5</strain>
        <tissue evidence="5">Young leaf</tissue>
    </source>
</reference>
<evidence type="ECO:0000256" key="1">
    <source>
        <dbReference type="ARBA" id="ARBA00006643"/>
    </source>
</evidence>
<dbReference type="InParanoid" id="A0A2R6RL93"/>